<evidence type="ECO:0000313" key="11">
    <source>
        <dbReference type="Proteomes" id="UP000185669"/>
    </source>
</evidence>
<dbReference type="AlphaFoldDB" id="A0A1N6TMZ1"/>
<dbReference type="GO" id="GO:0004373">
    <property type="term" value="F:alpha-1,4-glucan glucosyltransferase (UDP-glucose donor) activity"/>
    <property type="evidence" value="ECO:0007669"/>
    <property type="project" value="InterPro"/>
</dbReference>
<name>A0A1N6TMZ1_9FIRM</name>
<accession>A0A1N6TMZ1</accession>
<evidence type="ECO:0000259" key="9">
    <source>
        <dbReference type="SMART" id="SM00278"/>
    </source>
</evidence>
<feature type="domain" description="Helix-hairpin-helix DNA-binding motif class 1" evidence="9">
    <location>
        <begin position="571"/>
        <end position="590"/>
    </location>
</feature>
<dbReference type="SUPFAM" id="SSF47781">
    <property type="entry name" value="RuvA domain 2-like"/>
    <property type="match status" value="1"/>
</dbReference>
<comment type="function">
    <text evidence="2 7">Synthesizes alpha-1,4-glucan chains using ADP-glucose.</text>
</comment>
<dbReference type="Pfam" id="PF08323">
    <property type="entry name" value="Glyco_transf_5"/>
    <property type="match status" value="1"/>
</dbReference>
<keyword evidence="4 7" id="KW-0328">Glycosyltransferase</keyword>
<dbReference type="InterPro" id="IPR010994">
    <property type="entry name" value="RuvA_2-like"/>
</dbReference>
<dbReference type="GO" id="GO:0003677">
    <property type="term" value="F:DNA binding"/>
    <property type="evidence" value="ECO:0007669"/>
    <property type="project" value="InterPro"/>
</dbReference>
<dbReference type="OrthoDB" id="9808590at2"/>
<feature type="binding site" evidence="7">
    <location>
        <position position="20"/>
    </location>
    <ligand>
        <name>ADP-alpha-D-glucose</name>
        <dbReference type="ChEBI" id="CHEBI:57498"/>
    </ligand>
</feature>
<feature type="region of interest" description="Disordered" evidence="8">
    <location>
        <begin position="508"/>
        <end position="531"/>
    </location>
</feature>
<protein>
    <recommendedName>
        <fullName evidence="7">Glycogen synthase</fullName>
        <ecNumber evidence="7">2.4.1.21</ecNumber>
    </recommendedName>
    <alternativeName>
        <fullName evidence="7">Starch [bacterial glycogen] synthase</fullName>
    </alternativeName>
</protein>
<dbReference type="CDD" id="cd03791">
    <property type="entry name" value="GT5_Glycogen_synthase_DULL1-like"/>
    <property type="match status" value="1"/>
</dbReference>
<keyword evidence="6 7" id="KW-0320">Glycogen biosynthesis</keyword>
<dbReference type="SMART" id="SM00278">
    <property type="entry name" value="HhH1"/>
    <property type="match status" value="2"/>
</dbReference>
<dbReference type="NCBIfam" id="NF001898">
    <property type="entry name" value="PRK00654.1-1"/>
    <property type="match status" value="1"/>
</dbReference>
<dbReference type="SUPFAM" id="SSF53756">
    <property type="entry name" value="UDP-Glycosyltransferase/glycogen phosphorylase"/>
    <property type="match status" value="1"/>
</dbReference>
<organism evidence="10 11">
    <name type="scientific">Halanaerobium kushneri</name>
    <dbReference type="NCBI Taxonomy" id="56779"/>
    <lineage>
        <taxon>Bacteria</taxon>
        <taxon>Bacillati</taxon>
        <taxon>Bacillota</taxon>
        <taxon>Clostridia</taxon>
        <taxon>Halanaerobiales</taxon>
        <taxon>Halanaerobiaceae</taxon>
        <taxon>Halanaerobium</taxon>
    </lineage>
</organism>
<dbReference type="NCBIfam" id="TIGR02095">
    <property type="entry name" value="glgA"/>
    <property type="match status" value="1"/>
</dbReference>
<dbReference type="InterPro" id="IPR011835">
    <property type="entry name" value="GS/SS"/>
</dbReference>
<evidence type="ECO:0000256" key="6">
    <source>
        <dbReference type="ARBA" id="ARBA00023056"/>
    </source>
</evidence>
<dbReference type="InterPro" id="IPR013534">
    <property type="entry name" value="Starch_synth_cat_dom"/>
</dbReference>
<dbReference type="NCBIfam" id="TIGR00426">
    <property type="entry name" value="competence protein ComEA helix-hairpin-helix repeat region"/>
    <property type="match status" value="1"/>
</dbReference>
<dbReference type="HAMAP" id="MF_00484">
    <property type="entry name" value="Glycogen_synth"/>
    <property type="match status" value="1"/>
</dbReference>
<dbReference type="UniPathway" id="UPA00164"/>
<dbReference type="InterPro" id="IPR003583">
    <property type="entry name" value="Hlx-hairpin-Hlx_DNA-bd_motif"/>
</dbReference>
<dbReference type="Pfam" id="PF00534">
    <property type="entry name" value="Glycos_transf_1"/>
    <property type="match status" value="1"/>
</dbReference>
<dbReference type="Proteomes" id="UP000185669">
    <property type="component" value="Unassembled WGS sequence"/>
</dbReference>
<evidence type="ECO:0000256" key="8">
    <source>
        <dbReference type="SAM" id="MobiDB-lite"/>
    </source>
</evidence>
<keyword evidence="5 7" id="KW-0808">Transferase</keyword>
<comment type="similarity">
    <text evidence="3 7">Belongs to the glycosyltransferase 1 family. Bacterial/plant glycogen synthase subfamily.</text>
</comment>
<dbReference type="GO" id="GO:0006281">
    <property type="term" value="P:DNA repair"/>
    <property type="evidence" value="ECO:0007669"/>
    <property type="project" value="InterPro"/>
</dbReference>
<evidence type="ECO:0000256" key="3">
    <source>
        <dbReference type="ARBA" id="ARBA00010281"/>
    </source>
</evidence>
<dbReference type="Pfam" id="PF12836">
    <property type="entry name" value="HHH_3"/>
    <property type="match status" value="1"/>
</dbReference>
<comment type="pathway">
    <text evidence="7">Glycan biosynthesis; glycogen biosynthesis.</text>
</comment>
<dbReference type="PANTHER" id="PTHR45825">
    <property type="entry name" value="GRANULE-BOUND STARCH SYNTHASE 1, CHLOROPLASTIC/AMYLOPLASTIC"/>
    <property type="match status" value="1"/>
</dbReference>
<dbReference type="RefSeq" id="WP_076544306.1">
    <property type="nucleotide sequence ID" value="NZ_FTNC01000005.1"/>
</dbReference>
<dbReference type="InterPro" id="IPR004509">
    <property type="entry name" value="Competence_ComEA_HhH"/>
</dbReference>
<reference evidence="11" key="1">
    <citation type="submission" date="2017-01" db="EMBL/GenBank/DDBJ databases">
        <authorList>
            <person name="Varghese N."/>
            <person name="Submissions S."/>
        </authorList>
    </citation>
    <scope>NUCLEOTIDE SEQUENCE [LARGE SCALE GENOMIC DNA]</scope>
    <source>
        <strain evidence="11">ATCC 700103</strain>
    </source>
</reference>
<feature type="compositionally biased region" description="Basic and acidic residues" evidence="8">
    <location>
        <begin position="508"/>
        <end position="521"/>
    </location>
</feature>
<comment type="catalytic activity">
    <reaction evidence="1 7">
        <text>[(1-&gt;4)-alpha-D-glucosyl](n) + ADP-alpha-D-glucose = [(1-&gt;4)-alpha-D-glucosyl](n+1) + ADP + H(+)</text>
        <dbReference type="Rhea" id="RHEA:18189"/>
        <dbReference type="Rhea" id="RHEA-COMP:9584"/>
        <dbReference type="Rhea" id="RHEA-COMP:9587"/>
        <dbReference type="ChEBI" id="CHEBI:15378"/>
        <dbReference type="ChEBI" id="CHEBI:15444"/>
        <dbReference type="ChEBI" id="CHEBI:57498"/>
        <dbReference type="ChEBI" id="CHEBI:456216"/>
        <dbReference type="EC" id="2.4.1.21"/>
    </reaction>
</comment>
<dbReference type="STRING" id="56779.SAMN05421834_105120"/>
<dbReference type="EMBL" id="FTNC01000005">
    <property type="protein sequence ID" value="SIQ54738.1"/>
    <property type="molecule type" value="Genomic_DNA"/>
</dbReference>
<dbReference type="GO" id="GO:0009011">
    <property type="term" value="F:alpha-1,4-glucan glucosyltransferase (ADP-glucose donor) activity"/>
    <property type="evidence" value="ECO:0007669"/>
    <property type="project" value="UniProtKB-UniRule"/>
</dbReference>
<dbReference type="GO" id="GO:0005978">
    <property type="term" value="P:glycogen biosynthetic process"/>
    <property type="evidence" value="ECO:0007669"/>
    <property type="project" value="UniProtKB-UniRule"/>
</dbReference>
<proteinExistence type="inferred from homology"/>
<keyword evidence="11" id="KW-1185">Reference proteome</keyword>
<gene>
    <name evidence="7" type="primary">glgA</name>
    <name evidence="10" type="ORF">SAMN05421834_105120</name>
</gene>
<evidence type="ECO:0000256" key="4">
    <source>
        <dbReference type="ARBA" id="ARBA00022676"/>
    </source>
</evidence>
<dbReference type="InterPro" id="IPR001296">
    <property type="entry name" value="Glyco_trans_1"/>
</dbReference>
<evidence type="ECO:0000256" key="2">
    <source>
        <dbReference type="ARBA" id="ARBA00002764"/>
    </source>
</evidence>
<dbReference type="PANTHER" id="PTHR45825:SF11">
    <property type="entry name" value="ALPHA AMYLASE DOMAIN-CONTAINING PROTEIN"/>
    <property type="match status" value="1"/>
</dbReference>
<feature type="domain" description="Helix-hairpin-helix DNA-binding motif class 1" evidence="9">
    <location>
        <begin position="541"/>
        <end position="560"/>
    </location>
</feature>
<evidence type="ECO:0000313" key="10">
    <source>
        <dbReference type="EMBL" id="SIQ54738.1"/>
    </source>
</evidence>
<dbReference type="Gene3D" id="1.10.150.320">
    <property type="entry name" value="Photosystem II 12 kDa extrinsic protein"/>
    <property type="match status" value="1"/>
</dbReference>
<sequence length="593" mass="67813">MKKGKKKILFVASEADPFIKTGGLADVAGSLPQALREEGHDVRLVIPQYRQIPEEYKERMESVCHFRTKLAWRDTYLGVNRLEEDGVPVYFIDNKYYFDRDSIYENDDKHEQFAFFSQAVLDMLPVIDFKPDIIHANDWQTGPLPLLFADRYRQQSYYQDIKTVFTIHNLKYQGQFAGHSAGDVLGVAPHHWESGNIRHNGLLNYMKTGIMYADHITTVSESYAREIQTSYFGEGLDYALRMRADDLSGILNGISYEKFDPKTNKNLAVRFSKGEIDKKLANKIHIQQKLGLEVNADKPLIGFISRMVEQKGLDLVRAVFDEIMATGAQFLILGTGQREYEEFFKAKQHKYPDNLSVNIKYDAQLADQIYAGSDLFLMPSRFEPCGLSQLISFRYGTIPIVRETGGLNDTVVSYNEETGEGTGFSFSNYNAHDMLHTIERAVSFYEQKGVWNKLVNRVMDLNYSWHNSAKKYSKLYNNLTEEKAKRPKQKDKSEMKIKVYQPENAEKLKVKSKAKKTEAPSKKTASKKKRKKVNINQAAAAELAELPGIGNAYAERIVAYREENGDFKKKSELTMVKGIGKKKYQKISSLLTL</sequence>
<evidence type="ECO:0000256" key="7">
    <source>
        <dbReference type="HAMAP-Rule" id="MF_00484"/>
    </source>
</evidence>
<evidence type="ECO:0000256" key="1">
    <source>
        <dbReference type="ARBA" id="ARBA00001478"/>
    </source>
</evidence>
<evidence type="ECO:0000256" key="5">
    <source>
        <dbReference type="ARBA" id="ARBA00022679"/>
    </source>
</evidence>
<dbReference type="Gene3D" id="3.40.50.2000">
    <property type="entry name" value="Glycogen Phosphorylase B"/>
    <property type="match status" value="2"/>
</dbReference>
<dbReference type="EC" id="2.4.1.21" evidence="7"/>